<comment type="similarity">
    <text evidence="1">Belongs to the plant acyltransferase family.</text>
</comment>
<dbReference type="Gramene" id="Kaladp0040s0599.1.v1.1">
    <property type="protein sequence ID" value="Kaladp0040s0599.1.v1.1.CDS.1"/>
    <property type="gene ID" value="Kaladp0040s0599.v1.1"/>
</dbReference>
<evidence type="ECO:0000313" key="4">
    <source>
        <dbReference type="EnsemblPlants" id="Kaladp0040s0599.1.v1.1.CDS.1"/>
    </source>
</evidence>
<protein>
    <recommendedName>
        <fullName evidence="6">BAHD acyltransferase</fullName>
    </recommendedName>
</protein>
<keyword evidence="2" id="KW-0808">Transferase</keyword>
<dbReference type="Pfam" id="PF02458">
    <property type="entry name" value="Transferase"/>
    <property type="match status" value="2"/>
</dbReference>
<dbReference type="GO" id="GO:0016746">
    <property type="term" value="F:acyltransferase activity"/>
    <property type="evidence" value="ECO:0007669"/>
    <property type="project" value="UniProtKB-KW"/>
</dbReference>
<dbReference type="InterPro" id="IPR023213">
    <property type="entry name" value="CAT-like_dom_sf"/>
</dbReference>
<evidence type="ECO:0000256" key="2">
    <source>
        <dbReference type="ARBA" id="ARBA00022679"/>
    </source>
</evidence>
<dbReference type="AlphaFoldDB" id="A0A7N0TNS9"/>
<proteinExistence type="inferred from homology"/>
<evidence type="ECO:0000256" key="3">
    <source>
        <dbReference type="ARBA" id="ARBA00023315"/>
    </source>
</evidence>
<keyword evidence="3" id="KW-0012">Acyltransferase</keyword>
<reference evidence="4" key="1">
    <citation type="submission" date="2021-01" db="UniProtKB">
        <authorList>
            <consortium name="EnsemblPlants"/>
        </authorList>
    </citation>
    <scope>IDENTIFICATION</scope>
</reference>
<dbReference type="Proteomes" id="UP000594263">
    <property type="component" value="Unplaced"/>
</dbReference>
<dbReference type="EnsemblPlants" id="Kaladp0040s0599.1.v1.1">
    <property type="protein sequence ID" value="Kaladp0040s0599.1.v1.1.CDS.1"/>
    <property type="gene ID" value="Kaladp0040s0599.v1.1"/>
</dbReference>
<name>A0A7N0TNS9_KALFE</name>
<evidence type="ECO:0000313" key="5">
    <source>
        <dbReference type="Proteomes" id="UP000594263"/>
    </source>
</evidence>
<dbReference type="PANTHER" id="PTHR31623:SF110">
    <property type="entry name" value="VINORINE SYNTHASE-LIKE"/>
    <property type="match status" value="1"/>
</dbReference>
<evidence type="ECO:0008006" key="6">
    <source>
        <dbReference type="Google" id="ProtNLM"/>
    </source>
</evidence>
<accession>A0A7N0TNS9</accession>
<dbReference type="PANTHER" id="PTHR31623">
    <property type="entry name" value="F21J9.9"/>
    <property type="match status" value="1"/>
</dbReference>
<evidence type="ECO:0000256" key="1">
    <source>
        <dbReference type="ARBA" id="ARBA00009861"/>
    </source>
</evidence>
<sequence length="418" mass="45962">MEVVQIISTEVIKPSAITPPSKTLKSFKLGAPLDDQSMLLSVASLYVPLTLFYPAKPRASFHVGLERAQALKQSLAQTLTRFYPLAGKIRSGEDDDGGVRVDCDDSGVCYVEARVKCHLSRFLKRPEYSALDTFLPAEDGDKGLDQFSLHVAKIQVNIFECGGIAVSVLVSHFVNDGVVSLSGFLRDWAGSTRGFCDQAFSLDLSPDELNPMPMKFLNKGKAVTSRLIFDSEAIDSLKAITMSSRVQNPTTMEAVSSLIWKCTMESLRTNSGRGSISCAFMLSTRSRRAVATLCRDESKTELDDLAHRLRGAVRKGTNSCSEYESGDLDYLGCYGWCNGGLYEVDFGWGRPAWVTSSGSPVHKSVFLNSIVLVETRWGNGVEAWVTLDETSMAHLVHNQELLTFASTSPQGQIRWRVQ</sequence>
<keyword evidence="5" id="KW-1185">Reference proteome</keyword>
<dbReference type="OMA" id="PTLITHA"/>
<dbReference type="Gene3D" id="3.30.559.10">
    <property type="entry name" value="Chloramphenicol acetyltransferase-like domain"/>
    <property type="match status" value="2"/>
</dbReference>
<organism evidence="4 5">
    <name type="scientific">Kalanchoe fedtschenkoi</name>
    <name type="common">Lavender scallops</name>
    <name type="synonym">South American air plant</name>
    <dbReference type="NCBI Taxonomy" id="63787"/>
    <lineage>
        <taxon>Eukaryota</taxon>
        <taxon>Viridiplantae</taxon>
        <taxon>Streptophyta</taxon>
        <taxon>Embryophyta</taxon>
        <taxon>Tracheophyta</taxon>
        <taxon>Spermatophyta</taxon>
        <taxon>Magnoliopsida</taxon>
        <taxon>eudicotyledons</taxon>
        <taxon>Gunneridae</taxon>
        <taxon>Pentapetalae</taxon>
        <taxon>Saxifragales</taxon>
        <taxon>Crassulaceae</taxon>
        <taxon>Kalanchoe</taxon>
    </lineage>
</organism>